<dbReference type="AlphaFoldDB" id="A0AAV8V0C6"/>
<evidence type="ECO:0000313" key="2">
    <source>
        <dbReference type="Proteomes" id="UP001157974"/>
    </source>
</evidence>
<protein>
    <submittedName>
        <fullName evidence="1">Uncharacterized protein</fullName>
    </submittedName>
</protein>
<keyword evidence="2" id="KW-1185">Reference proteome</keyword>
<comment type="caution">
    <text evidence="1">The sequence shown here is derived from an EMBL/GenBank/DDBJ whole genome shotgun (WGS) entry which is preliminary data.</text>
</comment>
<evidence type="ECO:0000313" key="1">
    <source>
        <dbReference type="EMBL" id="KAJ8908204.1"/>
    </source>
</evidence>
<organism evidence="1 2">
    <name type="scientific">Rhodosorus marinus</name>
    <dbReference type="NCBI Taxonomy" id="101924"/>
    <lineage>
        <taxon>Eukaryota</taxon>
        <taxon>Rhodophyta</taxon>
        <taxon>Stylonematophyceae</taxon>
        <taxon>Stylonematales</taxon>
        <taxon>Stylonemataceae</taxon>
        <taxon>Rhodosorus</taxon>
    </lineage>
</organism>
<accession>A0AAV8V0C6</accession>
<dbReference type="Proteomes" id="UP001157974">
    <property type="component" value="Unassembled WGS sequence"/>
</dbReference>
<name>A0AAV8V0C6_9RHOD</name>
<reference evidence="1 2" key="1">
    <citation type="journal article" date="2023" name="Nat. Commun.">
        <title>Origin of minicircular mitochondrial genomes in red algae.</title>
        <authorList>
            <person name="Lee Y."/>
            <person name="Cho C.H."/>
            <person name="Lee Y.M."/>
            <person name="Park S.I."/>
            <person name="Yang J.H."/>
            <person name="West J.A."/>
            <person name="Bhattacharya D."/>
            <person name="Yoon H.S."/>
        </authorList>
    </citation>
    <scope>NUCLEOTIDE SEQUENCE [LARGE SCALE GENOMIC DNA]</scope>
    <source>
        <strain evidence="1 2">CCMP1338</strain>
        <tissue evidence="1">Whole cell</tissue>
    </source>
</reference>
<sequence>MAAITGKAAMALIVAMAIVGPKSERNVRIDLLRYRLFRKSPRNRPRRNVPREIVKAMNAAVLSAPVVRKLFAIAFSASVTNVTAIRELKTSSVNRVQNLIMSELFVTPRIRRKMLDHIPVQAYMGRNARPTVWQYENNAPVNASVSPVGPIMVRGWPQKIA</sequence>
<dbReference type="EMBL" id="JAMWBK010000002">
    <property type="protein sequence ID" value="KAJ8908204.1"/>
    <property type="molecule type" value="Genomic_DNA"/>
</dbReference>
<gene>
    <name evidence="1" type="ORF">NDN08_008297</name>
</gene>
<proteinExistence type="predicted"/>